<dbReference type="PANTHER" id="PTHR35810:SF1">
    <property type="entry name" value="CYTOPLASMIC PROTEIN"/>
    <property type="match status" value="1"/>
</dbReference>
<dbReference type="InterPro" id="IPR053737">
    <property type="entry name" value="Type_II_TA_Toxin"/>
</dbReference>
<evidence type="ECO:0000313" key="2">
    <source>
        <dbReference type="EMBL" id="ADW17645.1"/>
    </source>
</evidence>
<dbReference type="Pfam" id="PF13310">
    <property type="entry name" value="Virulence_RhuM"/>
    <property type="match status" value="1"/>
</dbReference>
<sequence length="340" mass="37746">MQQLDSAPSAIILYQTADGQTSLDVRLQEETVWLSLTQIAELFDRDKSVISRHLRNIFREGELVRAAVVAKNATTAADGKTYQVEFFNLDAIISVGYRVNSKRGTQFRIWASSVLKEYLVKGYALNRRRLAEQGVAELRGVLDLLAAALERNQLTDETGLAVVELVRRYGMSWQLLLQYDEDRLALPAGLNRRESVGFDLAMVRRGIACLREELAIRGEATDLFGRERGESLAGILGAIHQTFGGQDLYPSIEEKAAHLLYFVIKDHPFSDGNKRIGSFLFLLYLQESGLIETVRFDNKAVVALALLVAASDPVQKEVLIRLIVNLLGESIPSDGGGQHG</sequence>
<evidence type="ECO:0000313" key="3">
    <source>
        <dbReference type="Proteomes" id="UP000006365"/>
    </source>
</evidence>
<gene>
    <name evidence="2" type="ordered locus">Despr_1490</name>
</gene>
<dbReference type="KEGG" id="dpr:Despr_1490"/>
<dbReference type="InterPro" id="IPR011204">
    <property type="entry name" value="Virulence_RhuM-like"/>
</dbReference>
<dbReference type="AlphaFoldDB" id="A0A7U3YLM3"/>
<keyword evidence="3" id="KW-1185">Reference proteome</keyword>
<dbReference type="RefSeq" id="WP_015724186.1">
    <property type="nucleotide sequence ID" value="NC_014972.1"/>
</dbReference>
<dbReference type="Pfam" id="PF02661">
    <property type="entry name" value="Fic"/>
    <property type="match status" value="1"/>
</dbReference>
<proteinExistence type="predicted"/>
<accession>A0A7U3YLM3</accession>
<protein>
    <submittedName>
        <fullName evidence="2">Filamentation induced by cAMP protein Fic</fullName>
    </submittedName>
</protein>
<dbReference type="Gene3D" id="1.20.120.1870">
    <property type="entry name" value="Fic/DOC protein, Fido domain"/>
    <property type="match status" value="1"/>
</dbReference>
<dbReference type="InterPro" id="IPR003812">
    <property type="entry name" value="Fido"/>
</dbReference>
<dbReference type="Proteomes" id="UP000006365">
    <property type="component" value="Chromosome"/>
</dbReference>
<organism evidence="2 3">
    <name type="scientific">Desulfobulbus propionicus (strain ATCC 33891 / DSM 2032 / VKM B-1956 / 1pr3)</name>
    <dbReference type="NCBI Taxonomy" id="577650"/>
    <lineage>
        <taxon>Bacteria</taxon>
        <taxon>Pseudomonadati</taxon>
        <taxon>Thermodesulfobacteriota</taxon>
        <taxon>Desulfobulbia</taxon>
        <taxon>Desulfobulbales</taxon>
        <taxon>Desulfobulbaceae</taxon>
        <taxon>Desulfobulbus</taxon>
    </lineage>
</organism>
<reference evidence="2 3" key="1">
    <citation type="journal article" date="2011" name="Stand. Genomic Sci.">
        <title>Complete genome sequence of Desulfobulbus propionicus type strain (1pr3).</title>
        <authorList>
            <person name="Pagani I."/>
            <person name="Lapidus A."/>
            <person name="Nolan M."/>
            <person name="Lucas S."/>
            <person name="Hammon N."/>
            <person name="Deshpande S."/>
            <person name="Cheng J.F."/>
            <person name="Chertkov O."/>
            <person name="Davenport K."/>
            <person name="Tapia R."/>
            <person name="Han C."/>
            <person name="Goodwin L."/>
            <person name="Pitluck S."/>
            <person name="Liolios K."/>
            <person name="Mavromatis K."/>
            <person name="Ivanova N."/>
            <person name="Mikhailova N."/>
            <person name="Pati A."/>
            <person name="Chen A."/>
            <person name="Palaniappan K."/>
            <person name="Land M."/>
            <person name="Hauser L."/>
            <person name="Chang Y.J."/>
            <person name="Jeffries C.D."/>
            <person name="Detter J.C."/>
            <person name="Brambilla E."/>
            <person name="Kannan K.P."/>
            <person name="Djao O.D."/>
            <person name="Rohde M."/>
            <person name="Pukall R."/>
            <person name="Spring S."/>
            <person name="Goker M."/>
            <person name="Sikorski J."/>
            <person name="Woyke T."/>
            <person name="Bristow J."/>
            <person name="Eisen J.A."/>
            <person name="Markowitz V."/>
            <person name="Hugenholtz P."/>
            <person name="Kyrpides N.C."/>
            <person name="Klenk H.P."/>
        </authorList>
    </citation>
    <scope>NUCLEOTIDE SEQUENCE [LARGE SCALE GENOMIC DNA]</scope>
    <source>
        <strain evidence="3">ATCC 33891 / DSM 2032 / 1pr3</strain>
    </source>
</reference>
<dbReference type="InterPro" id="IPR036597">
    <property type="entry name" value="Fido-like_dom_sf"/>
</dbReference>
<evidence type="ECO:0000259" key="1">
    <source>
        <dbReference type="PROSITE" id="PS51459"/>
    </source>
</evidence>
<feature type="domain" description="Fido" evidence="1">
    <location>
        <begin position="198"/>
        <end position="329"/>
    </location>
</feature>
<dbReference type="EMBL" id="CP002364">
    <property type="protein sequence ID" value="ADW17645.1"/>
    <property type="molecule type" value="Genomic_DNA"/>
</dbReference>
<dbReference type="SUPFAM" id="SSF140931">
    <property type="entry name" value="Fic-like"/>
    <property type="match status" value="1"/>
</dbReference>
<dbReference type="PROSITE" id="PS51459">
    <property type="entry name" value="FIDO"/>
    <property type="match status" value="1"/>
</dbReference>
<name>A0A7U3YLM3_DESPD</name>
<dbReference type="PANTHER" id="PTHR35810">
    <property type="entry name" value="CYTOPLASMIC PROTEIN-RELATED"/>
    <property type="match status" value="1"/>
</dbReference>